<keyword evidence="11" id="KW-1185">Reference proteome</keyword>
<keyword evidence="3" id="KW-1003">Cell membrane</keyword>
<accession>A0A402DRT8</accession>
<feature type="transmembrane region" description="Helical" evidence="8">
    <location>
        <begin position="542"/>
        <end position="562"/>
    </location>
</feature>
<evidence type="ECO:0000256" key="2">
    <source>
        <dbReference type="ARBA" id="ARBA00005236"/>
    </source>
</evidence>
<organism evidence="10 11">
    <name type="scientific">Cellulomonas biazotea</name>
    <dbReference type="NCBI Taxonomy" id="1709"/>
    <lineage>
        <taxon>Bacteria</taxon>
        <taxon>Bacillati</taxon>
        <taxon>Actinomycetota</taxon>
        <taxon>Actinomycetes</taxon>
        <taxon>Micrococcales</taxon>
        <taxon>Cellulomonadaceae</taxon>
        <taxon>Cellulomonas</taxon>
    </lineage>
</organism>
<feature type="transmembrane region" description="Helical" evidence="8">
    <location>
        <begin position="972"/>
        <end position="997"/>
    </location>
</feature>
<dbReference type="AlphaFoldDB" id="A0A402DRT8"/>
<feature type="transmembrane region" description="Helical" evidence="8">
    <location>
        <begin position="352"/>
        <end position="375"/>
    </location>
</feature>
<evidence type="ECO:0000256" key="8">
    <source>
        <dbReference type="SAM" id="Phobius"/>
    </source>
</evidence>
<dbReference type="InterPro" id="IPR003838">
    <property type="entry name" value="ABC3_permease_C"/>
</dbReference>
<evidence type="ECO:0000313" key="11">
    <source>
        <dbReference type="Proteomes" id="UP000289954"/>
    </source>
</evidence>
<feature type="region of interest" description="Disordered" evidence="7">
    <location>
        <begin position="744"/>
        <end position="764"/>
    </location>
</feature>
<evidence type="ECO:0000256" key="5">
    <source>
        <dbReference type="ARBA" id="ARBA00022989"/>
    </source>
</evidence>
<dbReference type="PANTHER" id="PTHR30489">
    <property type="entry name" value="LIPOPROTEIN-RELEASING SYSTEM TRANSMEMBRANE PROTEIN LOLE"/>
    <property type="match status" value="1"/>
</dbReference>
<comment type="similarity">
    <text evidence="2">Belongs to the ABC-4 integral membrane protein family. LolC/E subfamily.</text>
</comment>
<dbReference type="PANTHER" id="PTHR30489:SF0">
    <property type="entry name" value="LIPOPROTEIN-RELEASING SYSTEM TRANSMEMBRANE PROTEIN LOLE"/>
    <property type="match status" value="1"/>
</dbReference>
<dbReference type="Pfam" id="PF02687">
    <property type="entry name" value="FtsX"/>
    <property type="match status" value="1"/>
</dbReference>
<feature type="transmembrane region" description="Helical" evidence="8">
    <location>
        <begin position="1073"/>
        <end position="1096"/>
    </location>
</feature>
<reference evidence="10 11" key="1">
    <citation type="submission" date="2019-01" db="EMBL/GenBank/DDBJ databases">
        <title>Draft genome sequence of Cellulomonas takizawaensis strain TKZ-21.</title>
        <authorList>
            <person name="Yamamura H."/>
            <person name="Hayashi T."/>
            <person name="Hamada M."/>
            <person name="Serisawa Y."/>
            <person name="Matsuyama K."/>
            <person name="Nakagawa Y."/>
            <person name="Otoguro M."/>
            <person name="Yanagida F."/>
            <person name="Hayakawa M."/>
        </authorList>
    </citation>
    <scope>NUCLEOTIDE SEQUENCE [LARGE SCALE GENOMIC DNA]</scope>
    <source>
        <strain evidence="10 11">NBRC12680</strain>
    </source>
</reference>
<feature type="domain" description="ABC3 transporter permease C-terminal" evidence="9">
    <location>
        <begin position="976"/>
        <end position="1091"/>
    </location>
</feature>
<gene>
    <name evidence="10" type="ORF">CBZ_19090</name>
</gene>
<feature type="transmembrane region" description="Helical" evidence="8">
    <location>
        <begin position="309"/>
        <end position="331"/>
    </location>
</feature>
<feature type="transmembrane region" description="Helical" evidence="8">
    <location>
        <begin position="1026"/>
        <end position="1053"/>
    </location>
</feature>
<keyword evidence="4 8" id="KW-0812">Transmembrane</keyword>
<feature type="transmembrane region" description="Helical" evidence="8">
    <location>
        <begin position="403"/>
        <end position="423"/>
    </location>
</feature>
<evidence type="ECO:0000313" key="10">
    <source>
        <dbReference type="EMBL" id="GCE76853.1"/>
    </source>
</evidence>
<evidence type="ECO:0000256" key="7">
    <source>
        <dbReference type="SAM" id="MobiDB-lite"/>
    </source>
</evidence>
<comment type="subcellular location">
    <subcellularLocation>
        <location evidence="1">Cell membrane</location>
        <topology evidence="1">Multi-pass membrane protein</topology>
    </subcellularLocation>
</comment>
<evidence type="ECO:0000256" key="6">
    <source>
        <dbReference type="ARBA" id="ARBA00023136"/>
    </source>
</evidence>
<dbReference type="RefSeq" id="WP_130781459.1">
    <property type="nucleotide sequence ID" value="NZ_BIMR01000139.1"/>
</dbReference>
<evidence type="ECO:0000256" key="4">
    <source>
        <dbReference type="ARBA" id="ARBA00022692"/>
    </source>
</evidence>
<keyword evidence="5 8" id="KW-1133">Transmembrane helix</keyword>
<dbReference type="InterPro" id="IPR051447">
    <property type="entry name" value="Lipoprotein-release_system"/>
</dbReference>
<proteinExistence type="inferred from homology"/>
<dbReference type="OrthoDB" id="5101691at2"/>
<evidence type="ECO:0000256" key="3">
    <source>
        <dbReference type="ARBA" id="ARBA00022475"/>
    </source>
</evidence>
<evidence type="ECO:0000256" key="1">
    <source>
        <dbReference type="ARBA" id="ARBA00004651"/>
    </source>
</evidence>
<feature type="transmembrane region" description="Helical" evidence="8">
    <location>
        <begin position="485"/>
        <end position="505"/>
    </location>
</feature>
<dbReference type="EMBL" id="BIMR01000139">
    <property type="protein sequence ID" value="GCE76853.1"/>
    <property type="molecule type" value="Genomic_DNA"/>
</dbReference>
<dbReference type="GO" id="GO:0098797">
    <property type="term" value="C:plasma membrane protein complex"/>
    <property type="evidence" value="ECO:0007669"/>
    <property type="project" value="TreeGrafter"/>
</dbReference>
<keyword evidence="6 8" id="KW-0472">Membrane</keyword>
<sequence length="1110" mass="114394">MGWTLRVLRHRAAAQSTLLAAVLAVALVGATLLGTFALLLHVSETRAVGEALGRASAAGTDLDVVLTLDHGDDPAAALAATDGYYDDLLGGIDSQRSAWLTSNPLHVGTGSRLALPMAYLAAGPAIPEHARLVDGAWPDVAVDADGRVPVAVPLLAADAHGWRVGSVLPTLDGVTYLDQELVVVGVHELEGPGSVWRRDLIEGAQYNPSWPIPGTFGFLSGPIFGPFVVVPEALVDGPATLAGARVVAEPDLGAATGSQIDALRTALVDGQTRLVGAVDAEVSTARLATFLPATVDEAVGNLAVTRVSLVVVGLMLVVLAVTVLLLAARLLAERRASEQTLMASRGASNGQLVRLAALEAAGVAVVTALVAPWLARLTYDAVTRIPVLDAAGLHVDPGTPPTLWVTCGVVALLLAGVLLQPLLRRRGSAVEAEQQLVRQDRRGALARSGADVALLVLAGVGVWQLQGYRSPVLTEPGGGARIDPVLVTAPALLLLAGAVLGLRVLPLVARLGERLATRSRSLVAPLGAWEVGRRPGRASGAVLLLTIAVAVASFSQSFLGTWRISQQDQSDLAVGADLRIDRLPSSPLEQSRDVAALAGPTVVSPVTERQVSVGGSLRSRDDSRQPAATLVAVDTRSGGDLLRGRSAAGWDAVTEPLRPRSAVEGIPLPGTVDALLVDVATAATPSHPGEVVLTLVVEDSQGVRFPLEPTRVLPLGDAADDVRVDLPAAADGLSLVAVVGRILPAEPEEEEQDDRGTRSGLERQSTVTVDLTDVRLVAPGADDDTDGVMSPVDVADATWDSVTRGDLATGAAIPMSVLPVQGGVRIGGTVNHFSIDNGLAEFATTTFVRPELVPAVVSDTLANQMRVGVGDTLAVDVGSGHLFGAQVTEVLPFLPGHPRGSVLLVDHDLLTRATLGAASADPMLDEWWAQVPDDGAAQVAAAVLQADLGEPTSRVAVRDAATDGPLRIGVQAALWIVTVAALALAFAGFAMSATVSVRTRRLELARLQALGASRGGIVRSVLVEHAIIGVLGVAAGLAIGGLLASVLGPLLTVSAVGLRPVPRALVQWTWPEQLALVAALTGLVALAVAVTTNALLRRASGALLRLGDER</sequence>
<protein>
    <recommendedName>
        <fullName evidence="9">ABC3 transporter permease C-terminal domain-containing protein</fullName>
    </recommendedName>
</protein>
<name>A0A402DRT8_9CELL</name>
<evidence type="ECO:0000259" key="9">
    <source>
        <dbReference type="Pfam" id="PF02687"/>
    </source>
</evidence>
<feature type="transmembrane region" description="Helical" evidence="8">
    <location>
        <begin position="444"/>
        <end position="465"/>
    </location>
</feature>
<dbReference type="Proteomes" id="UP000289954">
    <property type="component" value="Unassembled WGS sequence"/>
</dbReference>
<comment type="caution">
    <text evidence="10">The sequence shown here is derived from an EMBL/GenBank/DDBJ whole genome shotgun (WGS) entry which is preliminary data.</text>
</comment>
<dbReference type="GO" id="GO:0044874">
    <property type="term" value="P:lipoprotein localization to outer membrane"/>
    <property type="evidence" value="ECO:0007669"/>
    <property type="project" value="TreeGrafter"/>
</dbReference>
<feature type="transmembrane region" description="Helical" evidence="8">
    <location>
        <begin position="12"/>
        <end position="40"/>
    </location>
</feature>